<dbReference type="Proteomes" id="UP001153332">
    <property type="component" value="Unassembled WGS sequence"/>
</dbReference>
<proteinExistence type="predicted"/>
<evidence type="ECO:0000313" key="1">
    <source>
        <dbReference type="EMBL" id="KAJ8130631.1"/>
    </source>
</evidence>
<evidence type="ECO:0000313" key="2">
    <source>
        <dbReference type="Proteomes" id="UP001153332"/>
    </source>
</evidence>
<protein>
    <submittedName>
        <fullName evidence="1">Uncharacterized protein</fullName>
    </submittedName>
</protein>
<accession>A0ACC2JT21</accession>
<comment type="caution">
    <text evidence="1">The sequence shown here is derived from an EMBL/GenBank/DDBJ whole genome shotgun (WGS) entry which is preliminary data.</text>
</comment>
<dbReference type="EMBL" id="JAPUUL010000455">
    <property type="protein sequence ID" value="KAJ8130631.1"/>
    <property type="molecule type" value="Genomic_DNA"/>
</dbReference>
<reference evidence="1" key="1">
    <citation type="submission" date="2022-12" db="EMBL/GenBank/DDBJ databases">
        <title>Genome Sequence of Lasiodiplodia mahajangana.</title>
        <authorList>
            <person name="Buettner E."/>
        </authorList>
    </citation>
    <scope>NUCLEOTIDE SEQUENCE</scope>
    <source>
        <strain evidence="1">VT137</strain>
    </source>
</reference>
<gene>
    <name evidence="1" type="ORF">O1611_g2994</name>
</gene>
<sequence length="346" mass="39740">MAFYTGARHDETEPYIESGSSTDESSTEDDEGDDCDVFFEEIDPDFEDTLGAFKTNNPEDNRWQRQFIHTSNERSRFRKTVQTVLVVHGWETKEKKQPMSLIVLSVRLNCHARNFRIQSARMWFAFYEDKKSAPPNIEEANPVVVAFAPFVEQEINNVTPENREIAHSVKGNIGIEKIVNVGLEGSKESKSSYVRQHFDRGTADYLVQNDRVCGINWFCEQNNLTKYYTSLAFLSWYELLIASFPVLLGNKPISFTGIFDMRIEAGSIHDIRDGVRRAFRLNKPEDEAMHYHPSLKTQRGQGWEEFMTNVEEDNLGELKSSEGLIRVLDPQRLLPGLEPMIPSRAT</sequence>
<name>A0ACC2JT21_9PEZI</name>
<organism evidence="1 2">
    <name type="scientific">Lasiodiplodia mahajangana</name>
    <dbReference type="NCBI Taxonomy" id="1108764"/>
    <lineage>
        <taxon>Eukaryota</taxon>
        <taxon>Fungi</taxon>
        <taxon>Dikarya</taxon>
        <taxon>Ascomycota</taxon>
        <taxon>Pezizomycotina</taxon>
        <taxon>Dothideomycetes</taxon>
        <taxon>Dothideomycetes incertae sedis</taxon>
        <taxon>Botryosphaeriales</taxon>
        <taxon>Botryosphaeriaceae</taxon>
        <taxon>Lasiodiplodia</taxon>
    </lineage>
</organism>
<keyword evidence="2" id="KW-1185">Reference proteome</keyword>